<evidence type="ECO:0000313" key="4">
    <source>
        <dbReference type="Proteomes" id="UP001314263"/>
    </source>
</evidence>
<name>A0AAV1HY79_9CHLO</name>
<proteinExistence type="predicted"/>
<dbReference type="PROSITE" id="PS00036">
    <property type="entry name" value="BZIP_BASIC"/>
    <property type="match status" value="1"/>
</dbReference>
<dbReference type="InterPro" id="IPR004827">
    <property type="entry name" value="bZIP"/>
</dbReference>
<dbReference type="CDD" id="cd14686">
    <property type="entry name" value="bZIP"/>
    <property type="match status" value="1"/>
</dbReference>
<feature type="domain" description="BZIP" evidence="2">
    <location>
        <begin position="265"/>
        <end position="321"/>
    </location>
</feature>
<dbReference type="InterPro" id="IPR046347">
    <property type="entry name" value="bZIP_sf"/>
</dbReference>
<evidence type="ECO:0000313" key="3">
    <source>
        <dbReference type="EMBL" id="CAK0755215.1"/>
    </source>
</evidence>
<dbReference type="GO" id="GO:0003700">
    <property type="term" value="F:DNA-binding transcription factor activity"/>
    <property type="evidence" value="ECO:0007669"/>
    <property type="project" value="InterPro"/>
</dbReference>
<keyword evidence="4" id="KW-1185">Reference proteome</keyword>
<feature type="compositionally biased region" description="Polar residues" evidence="1">
    <location>
        <begin position="126"/>
        <end position="135"/>
    </location>
</feature>
<comment type="caution">
    <text evidence="3">The sequence shown here is derived from an EMBL/GenBank/DDBJ whole genome shotgun (WGS) entry which is preliminary data.</text>
</comment>
<protein>
    <recommendedName>
        <fullName evidence="2">BZIP domain-containing protein</fullName>
    </recommendedName>
</protein>
<evidence type="ECO:0000256" key="1">
    <source>
        <dbReference type="SAM" id="MobiDB-lite"/>
    </source>
</evidence>
<gene>
    <name evidence="3" type="ORF">CVIRNUC_002357</name>
</gene>
<sequence>MAHLRALEPNLALSLTAQPAGHDTLNQVLSLRHITALGISEGRADEERSQSEWKSPSVEYKEKASIKTSWVPSLKSMLSSSPGAEGGQAAANSNLLWLLLQQQQSAQQAQQQQPHQRAQQPDWGQLISSLTSDPSTAQQVGPILAALAAKGGTAPASGQEADSRSAQGVAGLRAAAQASGGEIGSDGAASGGAFTEVPQRAAPSKDGEATAASAFPKDGVPDMNQLASLLQMAGTHFVGPDGQPQSAAEAAAALGSSGGIVKSAKEKNRAAQRRFRERQKNLIQELKDRETALAKQCEEQKRLIEQLQKENQVLKEIMHAKDSK</sequence>
<reference evidence="3 4" key="1">
    <citation type="submission" date="2023-10" db="EMBL/GenBank/DDBJ databases">
        <authorList>
            <person name="Maclean D."/>
            <person name="Macfadyen A."/>
        </authorList>
    </citation>
    <scope>NUCLEOTIDE SEQUENCE [LARGE SCALE GENOMIC DNA]</scope>
</reference>
<dbReference type="SUPFAM" id="SSF57959">
    <property type="entry name" value="Leucine zipper domain"/>
    <property type="match status" value="1"/>
</dbReference>
<dbReference type="Gene3D" id="1.20.5.170">
    <property type="match status" value="1"/>
</dbReference>
<feature type="compositionally biased region" description="Low complexity" evidence="1">
    <location>
        <begin position="107"/>
        <end position="120"/>
    </location>
</feature>
<feature type="region of interest" description="Disordered" evidence="1">
    <location>
        <begin position="199"/>
        <end position="222"/>
    </location>
</feature>
<dbReference type="SMART" id="SM00338">
    <property type="entry name" value="BRLZ"/>
    <property type="match status" value="1"/>
</dbReference>
<feature type="region of interest" description="Disordered" evidence="1">
    <location>
        <begin position="240"/>
        <end position="275"/>
    </location>
</feature>
<feature type="compositionally biased region" description="Low complexity" evidence="1">
    <location>
        <begin position="246"/>
        <end position="255"/>
    </location>
</feature>
<organism evidence="3 4">
    <name type="scientific">Coccomyxa viridis</name>
    <dbReference type="NCBI Taxonomy" id="1274662"/>
    <lineage>
        <taxon>Eukaryota</taxon>
        <taxon>Viridiplantae</taxon>
        <taxon>Chlorophyta</taxon>
        <taxon>core chlorophytes</taxon>
        <taxon>Trebouxiophyceae</taxon>
        <taxon>Trebouxiophyceae incertae sedis</taxon>
        <taxon>Coccomyxaceae</taxon>
        <taxon>Coccomyxa</taxon>
    </lineage>
</organism>
<feature type="region of interest" description="Disordered" evidence="1">
    <location>
        <begin position="107"/>
        <end position="135"/>
    </location>
</feature>
<dbReference type="PROSITE" id="PS50217">
    <property type="entry name" value="BZIP"/>
    <property type="match status" value="1"/>
</dbReference>
<accession>A0AAV1HY79</accession>
<evidence type="ECO:0000259" key="2">
    <source>
        <dbReference type="PROSITE" id="PS50217"/>
    </source>
</evidence>
<dbReference type="Proteomes" id="UP001314263">
    <property type="component" value="Unassembled WGS sequence"/>
</dbReference>
<dbReference type="AlphaFoldDB" id="A0AAV1HY79"/>
<dbReference type="EMBL" id="CAUYUE010000003">
    <property type="protein sequence ID" value="CAK0755215.1"/>
    <property type="molecule type" value="Genomic_DNA"/>
</dbReference>